<gene>
    <name evidence="3" type="ORF">LY89DRAFT_589180</name>
</gene>
<keyword evidence="4" id="KW-1185">Reference proteome</keyword>
<evidence type="ECO:0000256" key="1">
    <source>
        <dbReference type="ARBA" id="ARBA00004685"/>
    </source>
</evidence>
<dbReference type="RefSeq" id="XP_018069431.1">
    <property type="nucleotide sequence ID" value="XM_018209517.1"/>
</dbReference>
<dbReference type="Proteomes" id="UP000070700">
    <property type="component" value="Unassembled WGS sequence"/>
</dbReference>
<reference evidence="3 4" key="1">
    <citation type="submission" date="2015-10" db="EMBL/GenBank/DDBJ databases">
        <title>Full genome of DAOMC 229536 Phialocephala scopiformis, a fungal endophyte of spruce producing the potent anti-insectan compound rugulosin.</title>
        <authorList>
            <consortium name="DOE Joint Genome Institute"/>
            <person name="Walker A.K."/>
            <person name="Frasz S.L."/>
            <person name="Seifert K.A."/>
            <person name="Miller J.D."/>
            <person name="Mondo S.J."/>
            <person name="Labutti K."/>
            <person name="Lipzen A."/>
            <person name="Dockter R."/>
            <person name="Kennedy M."/>
            <person name="Grigoriev I.V."/>
            <person name="Spatafora J.W."/>
        </authorList>
    </citation>
    <scope>NUCLEOTIDE SEQUENCE [LARGE SCALE GENOMIC DNA]</scope>
    <source>
        <strain evidence="3 4">CBS 120377</strain>
    </source>
</reference>
<dbReference type="GeneID" id="28819243"/>
<accession>A0A194X4I5</accession>
<evidence type="ECO:0000313" key="3">
    <source>
        <dbReference type="EMBL" id="KUJ15076.1"/>
    </source>
</evidence>
<comment type="similarity">
    <text evidence="2">Belongs to the ustYa family.</text>
</comment>
<dbReference type="InParanoid" id="A0A194X4I5"/>
<dbReference type="KEGG" id="psco:LY89DRAFT_589180"/>
<protein>
    <recommendedName>
        <fullName evidence="5">Cyclochlorotine biosynthesis protein O</fullName>
    </recommendedName>
</protein>
<dbReference type="InterPro" id="IPR021765">
    <property type="entry name" value="UstYa-like"/>
</dbReference>
<dbReference type="STRING" id="149040.A0A194X4I5"/>
<dbReference type="AlphaFoldDB" id="A0A194X4I5"/>
<dbReference type="PANTHER" id="PTHR33365">
    <property type="entry name" value="YALI0B05434P"/>
    <property type="match status" value="1"/>
</dbReference>
<evidence type="ECO:0008006" key="5">
    <source>
        <dbReference type="Google" id="ProtNLM"/>
    </source>
</evidence>
<dbReference type="PANTHER" id="PTHR33365:SF4">
    <property type="entry name" value="CYCLOCHLOROTINE BIOSYNTHESIS PROTEIN O"/>
    <property type="match status" value="1"/>
</dbReference>
<dbReference type="OrthoDB" id="3687641at2759"/>
<proteinExistence type="inferred from homology"/>
<name>A0A194X4I5_MOLSC</name>
<sequence length="183" mass="21250">MCARIAPALEAVEYITQDFSDAFNSTSIYRGPPTRELEDAWEKLTFKHAIEVPEDKIHGLNRTEADHLRRVPSDVGTGYVALIEVFHQLHCLNLIRRYTWFQAGKYDYIPIGLSDNPLKNRMHVDHCFEALRISLQCFGDVTPLFIREDPDAPAGARADFDTHHKCRNFEKLEEWIDTKWVVY</sequence>
<dbReference type="EMBL" id="KQ947419">
    <property type="protein sequence ID" value="KUJ15076.1"/>
    <property type="molecule type" value="Genomic_DNA"/>
</dbReference>
<comment type="pathway">
    <text evidence="1">Mycotoxin biosynthesis.</text>
</comment>
<organism evidence="3 4">
    <name type="scientific">Mollisia scopiformis</name>
    <name type="common">Conifer needle endophyte fungus</name>
    <name type="synonym">Phialocephala scopiformis</name>
    <dbReference type="NCBI Taxonomy" id="149040"/>
    <lineage>
        <taxon>Eukaryota</taxon>
        <taxon>Fungi</taxon>
        <taxon>Dikarya</taxon>
        <taxon>Ascomycota</taxon>
        <taxon>Pezizomycotina</taxon>
        <taxon>Leotiomycetes</taxon>
        <taxon>Helotiales</taxon>
        <taxon>Mollisiaceae</taxon>
        <taxon>Mollisia</taxon>
    </lineage>
</organism>
<dbReference type="GO" id="GO:0043386">
    <property type="term" value="P:mycotoxin biosynthetic process"/>
    <property type="evidence" value="ECO:0007669"/>
    <property type="project" value="InterPro"/>
</dbReference>
<evidence type="ECO:0000256" key="2">
    <source>
        <dbReference type="ARBA" id="ARBA00035112"/>
    </source>
</evidence>
<evidence type="ECO:0000313" key="4">
    <source>
        <dbReference type="Proteomes" id="UP000070700"/>
    </source>
</evidence>
<dbReference type="Pfam" id="PF11807">
    <property type="entry name" value="UstYa"/>
    <property type="match status" value="1"/>
</dbReference>